<gene>
    <name evidence="1" type="ORF">K0M31_012226</name>
</gene>
<evidence type="ECO:0000313" key="2">
    <source>
        <dbReference type="Proteomes" id="UP001177670"/>
    </source>
</evidence>
<reference evidence="1" key="1">
    <citation type="submission" date="2021-10" db="EMBL/GenBank/DDBJ databases">
        <title>Melipona bicolor Genome sequencing and assembly.</title>
        <authorList>
            <person name="Araujo N.S."/>
            <person name="Arias M.C."/>
        </authorList>
    </citation>
    <scope>NUCLEOTIDE SEQUENCE</scope>
    <source>
        <strain evidence="1">USP_2M_L1-L4_2017</strain>
        <tissue evidence="1">Whole body</tissue>
    </source>
</reference>
<keyword evidence="2" id="KW-1185">Reference proteome</keyword>
<accession>A0AA40FKK9</accession>
<proteinExistence type="predicted"/>
<dbReference type="AlphaFoldDB" id="A0AA40FKK9"/>
<protein>
    <submittedName>
        <fullName evidence="1">Uncharacterized protein</fullName>
    </submittedName>
</protein>
<dbReference type="Proteomes" id="UP001177670">
    <property type="component" value="Unassembled WGS sequence"/>
</dbReference>
<name>A0AA40FKK9_9HYME</name>
<comment type="caution">
    <text evidence="1">The sequence shown here is derived from an EMBL/GenBank/DDBJ whole genome shotgun (WGS) entry which is preliminary data.</text>
</comment>
<organism evidence="1 2">
    <name type="scientific">Melipona bicolor</name>
    <dbReference type="NCBI Taxonomy" id="60889"/>
    <lineage>
        <taxon>Eukaryota</taxon>
        <taxon>Metazoa</taxon>
        <taxon>Ecdysozoa</taxon>
        <taxon>Arthropoda</taxon>
        <taxon>Hexapoda</taxon>
        <taxon>Insecta</taxon>
        <taxon>Pterygota</taxon>
        <taxon>Neoptera</taxon>
        <taxon>Endopterygota</taxon>
        <taxon>Hymenoptera</taxon>
        <taxon>Apocrita</taxon>
        <taxon>Aculeata</taxon>
        <taxon>Apoidea</taxon>
        <taxon>Anthophila</taxon>
        <taxon>Apidae</taxon>
        <taxon>Melipona</taxon>
    </lineage>
</organism>
<dbReference type="EMBL" id="JAHYIQ010000030">
    <property type="protein sequence ID" value="KAK1120619.1"/>
    <property type="molecule type" value="Genomic_DNA"/>
</dbReference>
<sequence length="98" mass="11152">MNQRKESRKFSNLQIDTTPVILFGRVVREREAERLICRLDLTWNAIEVGENAATDRGYSRIHVRDHSRCSLQAAAATAAAMSSVERGKHAPKAWSEWQ</sequence>
<evidence type="ECO:0000313" key="1">
    <source>
        <dbReference type="EMBL" id="KAK1120619.1"/>
    </source>
</evidence>